<comment type="caution">
    <text evidence="8">The sequence shown here is derived from an EMBL/GenBank/DDBJ whole genome shotgun (WGS) entry which is preliminary data.</text>
</comment>
<keyword evidence="3 6" id="KW-0133">Cell shape</keyword>
<dbReference type="Gene3D" id="2.40.440.10">
    <property type="entry name" value="L,D-transpeptidase catalytic domain-like"/>
    <property type="match status" value="1"/>
</dbReference>
<dbReference type="Proteomes" id="UP000286848">
    <property type="component" value="Unassembled WGS sequence"/>
</dbReference>
<dbReference type="PROSITE" id="PS52029">
    <property type="entry name" value="LD_TPASE"/>
    <property type="match status" value="1"/>
</dbReference>
<feature type="domain" description="L,D-TPase catalytic" evidence="7">
    <location>
        <begin position="338"/>
        <end position="466"/>
    </location>
</feature>
<dbReference type="GO" id="GO:0016740">
    <property type="term" value="F:transferase activity"/>
    <property type="evidence" value="ECO:0007669"/>
    <property type="project" value="UniProtKB-KW"/>
</dbReference>
<dbReference type="PANTHER" id="PTHR30582:SF2">
    <property type="entry name" value="L,D-TRANSPEPTIDASE YCIB-RELATED"/>
    <property type="match status" value="1"/>
</dbReference>
<dbReference type="UniPathway" id="UPA00219"/>
<dbReference type="InterPro" id="IPR022029">
    <property type="entry name" value="YoaR-like_PG-bd"/>
</dbReference>
<dbReference type="EMBL" id="BFFP01000001">
    <property type="protein sequence ID" value="GBG93651.1"/>
    <property type="molecule type" value="Genomic_DNA"/>
</dbReference>
<keyword evidence="4 6" id="KW-0573">Peptidoglycan synthesis</keyword>
<evidence type="ECO:0000256" key="3">
    <source>
        <dbReference type="ARBA" id="ARBA00022960"/>
    </source>
</evidence>
<evidence type="ECO:0000256" key="6">
    <source>
        <dbReference type="PROSITE-ProRule" id="PRU01373"/>
    </source>
</evidence>
<keyword evidence="9" id="KW-1185">Reference proteome</keyword>
<dbReference type="Gene3D" id="3.10.20.800">
    <property type="match status" value="1"/>
</dbReference>
<proteinExistence type="predicted"/>
<comment type="pathway">
    <text evidence="1 6">Cell wall biogenesis; peptidoglycan biosynthesis.</text>
</comment>
<accession>A0A401IQ43</accession>
<keyword evidence="2" id="KW-0808">Transferase</keyword>
<dbReference type="InterPro" id="IPR050979">
    <property type="entry name" value="LD-transpeptidase"/>
</dbReference>
<evidence type="ECO:0000259" key="7">
    <source>
        <dbReference type="PROSITE" id="PS52029"/>
    </source>
</evidence>
<evidence type="ECO:0000256" key="4">
    <source>
        <dbReference type="ARBA" id="ARBA00022984"/>
    </source>
</evidence>
<sequence>MKANKKVWLLAGLALVAAACGGYYGWHATHFAKDTVVQGINISKMSYKEADAAIQKNLKEPSYALTDPQTHKTLYQGKLKIAANHAYRKELKELLHQRRVNPFSNESGQANQAKIYDQTAAKENLAQQRATIAQALNQTNQSRTAPQNARITVTNGQAQLTKAVDGNQIDTQKTLEQLTKSINPNRTGQQKVDVVLSKATWTGETEYQQLTKKMGQTFKYSVMGHTETGKVKDLLNSGTITDKGTNINLSPSYNFITKLNQKYSLSGSNSASFTTVQGNQVSFDNSQGTLGWAISEYTEGRYLQEQLLKGNFNVSAKSLVNNTQKYDKANLDDLKKTDHIEIDLTKEQLYLVQGNKVTQQMPVNTGSPKVNIATPTGYYYIKWRKAPMTMKGTEKDGTKYSSYVPQAMDLTDDGIFIHSAPWVAKATFGNPKVRYEKGSNGCINVAPAAMVKLFNSSHQGMPVIIYGNGTAS</sequence>
<name>A0A401IQ43_9LACO</name>
<reference evidence="8 9" key="1">
    <citation type="journal article" date="2019" name="Int. J. Syst. Evol. Microbiol.">
        <title>Lactobacillus salitolerans sp. nov., a novel lactic acid bacterium isolated from spent mushroom substrates.</title>
        <authorList>
            <person name="Tohno M."/>
            <person name="Tanizawa Y."/>
            <person name="Kojima Y."/>
            <person name="Sakamoto M."/>
            <person name="Nakamura Y."/>
            <person name="Ohkuma M."/>
            <person name="Kobayashi H."/>
        </authorList>
    </citation>
    <scope>NUCLEOTIDE SEQUENCE [LARGE SCALE GENOMIC DNA]</scope>
    <source>
        <strain evidence="8 9">YK43</strain>
    </source>
</reference>
<dbReference type="InterPro" id="IPR005490">
    <property type="entry name" value="LD_TPept_cat_dom"/>
</dbReference>
<keyword evidence="5 6" id="KW-0961">Cell wall biogenesis/degradation</keyword>
<evidence type="ECO:0000313" key="9">
    <source>
        <dbReference type="Proteomes" id="UP000286848"/>
    </source>
</evidence>
<dbReference type="GO" id="GO:0005576">
    <property type="term" value="C:extracellular region"/>
    <property type="evidence" value="ECO:0007669"/>
    <property type="project" value="TreeGrafter"/>
</dbReference>
<dbReference type="PROSITE" id="PS51257">
    <property type="entry name" value="PROKAR_LIPOPROTEIN"/>
    <property type="match status" value="1"/>
</dbReference>
<dbReference type="Pfam" id="PF12229">
    <property type="entry name" value="PG_binding_4"/>
    <property type="match status" value="1"/>
</dbReference>
<dbReference type="GO" id="GO:0018104">
    <property type="term" value="P:peptidoglycan-protein cross-linking"/>
    <property type="evidence" value="ECO:0007669"/>
    <property type="project" value="TreeGrafter"/>
</dbReference>
<dbReference type="InterPro" id="IPR038054">
    <property type="entry name" value="LD_TPept-like_central_sf"/>
</dbReference>
<evidence type="ECO:0000313" key="8">
    <source>
        <dbReference type="EMBL" id="GBG93651.1"/>
    </source>
</evidence>
<dbReference type="SUPFAM" id="SSF143985">
    <property type="entry name" value="L,D-transpeptidase pre-catalytic domain-like"/>
    <property type="match status" value="1"/>
</dbReference>
<dbReference type="PANTHER" id="PTHR30582">
    <property type="entry name" value="L,D-TRANSPEPTIDASE"/>
    <property type="match status" value="1"/>
</dbReference>
<dbReference type="Pfam" id="PF03734">
    <property type="entry name" value="YkuD"/>
    <property type="match status" value="1"/>
</dbReference>
<dbReference type="SUPFAM" id="SSF141523">
    <property type="entry name" value="L,D-transpeptidase catalytic domain-like"/>
    <property type="match status" value="1"/>
</dbReference>
<dbReference type="GO" id="GO:0071972">
    <property type="term" value="F:peptidoglycan L,D-transpeptidase activity"/>
    <property type="evidence" value="ECO:0007669"/>
    <property type="project" value="TreeGrafter"/>
</dbReference>
<evidence type="ECO:0000256" key="2">
    <source>
        <dbReference type="ARBA" id="ARBA00022679"/>
    </source>
</evidence>
<dbReference type="GO" id="GO:0071555">
    <property type="term" value="P:cell wall organization"/>
    <property type="evidence" value="ECO:0007669"/>
    <property type="project" value="UniProtKB-UniRule"/>
</dbReference>
<dbReference type="InterPro" id="IPR038063">
    <property type="entry name" value="Transpep_catalytic_dom"/>
</dbReference>
<dbReference type="AlphaFoldDB" id="A0A401IQ43"/>
<dbReference type="CDD" id="cd16913">
    <property type="entry name" value="YkuD_like"/>
    <property type="match status" value="1"/>
</dbReference>
<dbReference type="RefSeq" id="WP_124974356.1">
    <property type="nucleotide sequence ID" value="NZ_BFFP01000001.1"/>
</dbReference>
<feature type="active site" description="Proton donor/acceptor" evidence="6">
    <location>
        <position position="418"/>
    </location>
</feature>
<evidence type="ECO:0000256" key="5">
    <source>
        <dbReference type="ARBA" id="ARBA00023316"/>
    </source>
</evidence>
<organism evidence="8 9">
    <name type="scientific">Ligilactobacillus salitolerans</name>
    <dbReference type="NCBI Taxonomy" id="1808352"/>
    <lineage>
        <taxon>Bacteria</taxon>
        <taxon>Bacillati</taxon>
        <taxon>Bacillota</taxon>
        <taxon>Bacilli</taxon>
        <taxon>Lactobacillales</taxon>
        <taxon>Lactobacillaceae</taxon>
        <taxon>Ligilactobacillus</taxon>
    </lineage>
</organism>
<feature type="active site" description="Nucleophile" evidence="6">
    <location>
        <position position="442"/>
    </location>
</feature>
<dbReference type="GO" id="GO:0008360">
    <property type="term" value="P:regulation of cell shape"/>
    <property type="evidence" value="ECO:0007669"/>
    <property type="project" value="UniProtKB-UniRule"/>
</dbReference>
<dbReference type="OrthoDB" id="3176960at2"/>
<gene>
    <name evidence="8" type="ORF">LFYK43_01100</name>
</gene>
<evidence type="ECO:0000256" key="1">
    <source>
        <dbReference type="ARBA" id="ARBA00004752"/>
    </source>
</evidence>
<protein>
    <recommendedName>
        <fullName evidence="7">L,D-TPase catalytic domain-containing protein</fullName>
    </recommendedName>
</protein>